<dbReference type="EMBL" id="WIXJ01000003">
    <property type="protein sequence ID" value="MQY51357.1"/>
    <property type="molecule type" value="Genomic_DNA"/>
</dbReference>
<reference evidence="2 3" key="1">
    <citation type="submission" date="2019-10" db="EMBL/GenBank/DDBJ databases">
        <title>Whole-genome sequence of the purple nonsulfur photosynthetic bacterium Rhodocyclus tenuis.</title>
        <authorList>
            <person name="Kyndt J.A."/>
            <person name="Meyer T.E."/>
        </authorList>
    </citation>
    <scope>NUCLEOTIDE SEQUENCE [LARGE SCALE GENOMIC DNA]</scope>
    <source>
        <strain evidence="2 3">DSM 110</strain>
    </source>
</reference>
<dbReference type="OrthoDB" id="556502at2"/>
<organism evidence="2 3">
    <name type="scientific">Rhodocyclus tenuis</name>
    <name type="common">Rhodospirillum tenue</name>
    <dbReference type="NCBI Taxonomy" id="1066"/>
    <lineage>
        <taxon>Bacteria</taxon>
        <taxon>Pseudomonadati</taxon>
        <taxon>Pseudomonadota</taxon>
        <taxon>Betaproteobacteria</taxon>
        <taxon>Rhodocyclales</taxon>
        <taxon>Rhodocyclaceae</taxon>
        <taxon>Rhodocyclus</taxon>
    </lineage>
</organism>
<dbReference type="GO" id="GO:0016788">
    <property type="term" value="F:hydrolase activity, acting on ester bonds"/>
    <property type="evidence" value="ECO:0007669"/>
    <property type="project" value="InterPro"/>
</dbReference>
<proteinExistence type="predicted"/>
<gene>
    <name evidence="2" type="ORF">GHK24_06175</name>
</gene>
<name>A0A6L5JVF4_RHOTE</name>
<dbReference type="Pfam" id="PF07819">
    <property type="entry name" value="PGAP1"/>
    <property type="match status" value="1"/>
</dbReference>
<dbReference type="Gene3D" id="3.40.50.1820">
    <property type="entry name" value="alpha/beta hydrolase"/>
    <property type="match status" value="1"/>
</dbReference>
<dbReference type="AlphaFoldDB" id="A0A6L5JVF4"/>
<dbReference type="InterPro" id="IPR029058">
    <property type="entry name" value="AB_hydrolase_fold"/>
</dbReference>
<dbReference type="Proteomes" id="UP000480275">
    <property type="component" value="Unassembled WGS sequence"/>
</dbReference>
<evidence type="ECO:0000259" key="1">
    <source>
        <dbReference type="Pfam" id="PF07819"/>
    </source>
</evidence>
<accession>A0A6L5JVF4</accession>
<evidence type="ECO:0000313" key="3">
    <source>
        <dbReference type="Proteomes" id="UP000480275"/>
    </source>
</evidence>
<feature type="domain" description="GPI inositol-deacylase PGAP1-like alpha/beta" evidence="1">
    <location>
        <begin position="233"/>
        <end position="285"/>
    </location>
</feature>
<comment type="caution">
    <text evidence="2">The sequence shown here is derived from an EMBL/GenBank/DDBJ whole genome shotgun (WGS) entry which is preliminary data.</text>
</comment>
<dbReference type="SUPFAM" id="SSF53474">
    <property type="entry name" value="alpha/beta-Hydrolases"/>
    <property type="match status" value="1"/>
</dbReference>
<protein>
    <recommendedName>
        <fullName evidence="1">GPI inositol-deacylase PGAP1-like alpha/beta domain-containing protein</fullName>
    </recommendedName>
</protein>
<evidence type="ECO:0000313" key="2">
    <source>
        <dbReference type="EMBL" id="MQY51357.1"/>
    </source>
</evidence>
<dbReference type="InterPro" id="IPR012908">
    <property type="entry name" value="PGAP1-ab_dom-like"/>
</dbReference>
<sequence length="416" mass="42965">MSPPFSPPPKSSPSNASPSLSRLLKRQLLEDTRRLESLQDELAATAFGVLRRLPFVGVPARLAERVHAGVSGSVFAALRFGGGTLLEATAALEESASTPGASLVQRAGAVRAAINALAGEDLAAQGSALAIPMTLIPESSGSSEGTPRRLVVYVHGFACDENLWQAFDADAVCADSSTPGDPAAVSPFAANLAAEVGATALYLRYNTGLAVADNARAFGDLLDARCAAWVAVPEIVLVGHSAGGLLARCACEAADDAGAWPRWPWQRRTRLLVCLATPHAGAPVEKLADWATQALARAPGGAEWGRAAVSRRAEIERLRETLAHSSAGAATRGIAYRLLGVSLAQDVEHPLADWLGDGMVSLSGATASPSAGDVETARIGGVGHLAMLSDARVQRCVRDWVAAVWPRPSAAVAGAG</sequence>